<dbReference type="Gene3D" id="3.10.100.10">
    <property type="entry name" value="Mannose-Binding Protein A, subunit A"/>
    <property type="match status" value="1"/>
</dbReference>
<comment type="similarity">
    <text evidence="1">Belongs to the glycosyl hydrolase 29 family.</text>
</comment>
<proteinExistence type="inferred from homology"/>
<dbReference type="InterPro" id="IPR000933">
    <property type="entry name" value="Glyco_hydro_29"/>
</dbReference>
<feature type="domain" description="Glycoside hydrolase family 29 N-terminal" evidence="6">
    <location>
        <begin position="101"/>
        <end position="154"/>
    </location>
</feature>
<dbReference type="InterPro" id="IPR016186">
    <property type="entry name" value="C-type_lectin-like/link_sf"/>
</dbReference>
<keyword evidence="3" id="KW-0732">Signal</keyword>
<dbReference type="Pfam" id="PF01120">
    <property type="entry name" value="Alpha_L_fucos"/>
    <property type="match status" value="2"/>
</dbReference>
<dbReference type="WBParaSite" id="ACRNAN_scaffold517.g9306.t1">
    <property type="protein sequence ID" value="ACRNAN_scaffold517.g9306.t1"/>
    <property type="gene ID" value="ACRNAN_scaffold517.g9306"/>
</dbReference>
<evidence type="ECO:0000256" key="5">
    <source>
        <dbReference type="ARBA" id="ARBA00023295"/>
    </source>
</evidence>
<dbReference type="SUPFAM" id="SSF51445">
    <property type="entry name" value="(Trans)glycosidases"/>
    <property type="match status" value="1"/>
</dbReference>
<organism evidence="7 8">
    <name type="scientific">Acrobeloides nanus</name>
    <dbReference type="NCBI Taxonomy" id="290746"/>
    <lineage>
        <taxon>Eukaryota</taxon>
        <taxon>Metazoa</taxon>
        <taxon>Ecdysozoa</taxon>
        <taxon>Nematoda</taxon>
        <taxon>Chromadorea</taxon>
        <taxon>Rhabditida</taxon>
        <taxon>Tylenchina</taxon>
        <taxon>Cephalobomorpha</taxon>
        <taxon>Cephaloboidea</taxon>
        <taxon>Cephalobidae</taxon>
        <taxon>Acrobeloides</taxon>
    </lineage>
</organism>
<dbReference type="EC" id="3.2.1.51" evidence="2"/>
<evidence type="ECO:0000256" key="3">
    <source>
        <dbReference type="ARBA" id="ARBA00022729"/>
    </source>
</evidence>
<dbReference type="Proteomes" id="UP000887540">
    <property type="component" value="Unplaced"/>
</dbReference>
<evidence type="ECO:0000259" key="6">
    <source>
        <dbReference type="Pfam" id="PF01120"/>
    </source>
</evidence>
<dbReference type="InterPro" id="IPR016187">
    <property type="entry name" value="CTDL_fold"/>
</dbReference>
<dbReference type="InterPro" id="IPR017853">
    <property type="entry name" value="GH"/>
</dbReference>
<dbReference type="GO" id="GO:0004560">
    <property type="term" value="F:alpha-L-fucosidase activity"/>
    <property type="evidence" value="ECO:0007669"/>
    <property type="project" value="UniProtKB-EC"/>
</dbReference>
<keyword evidence="4" id="KW-0378">Hydrolase</keyword>
<keyword evidence="5" id="KW-0326">Glycosidase</keyword>
<dbReference type="AlphaFoldDB" id="A0A914E1R3"/>
<reference evidence="8" key="1">
    <citation type="submission" date="2022-11" db="UniProtKB">
        <authorList>
            <consortium name="WormBaseParasite"/>
        </authorList>
    </citation>
    <scope>IDENTIFICATION</scope>
</reference>
<dbReference type="CDD" id="cd00037">
    <property type="entry name" value="CLECT"/>
    <property type="match status" value="1"/>
</dbReference>
<dbReference type="SMART" id="SM00812">
    <property type="entry name" value="Alpha_L_fucos"/>
    <property type="match status" value="1"/>
</dbReference>
<evidence type="ECO:0000313" key="8">
    <source>
        <dbReference type="WBParaSite" id="ACRNAN_scaffold517.g9306.t1"/>
    </source>
</evidence>
<dbReference type="InterPro" id="IPR057739">
    <property type="entry name" value="Glyco_hydro_29_N"/>
</dbReference>
<accession>A0A914E1R3</accession>
<dbReference type="PANTHER" id="PTHR10030">
    <property type="entry name" value="ALPHA-L-FUCOSIDASE"/>
    <property type="match status" value="1"/>
</dbReference>
<keyword evidence="7" id="KW-1185">Reference proteome</keyword>
<evidence type="ECO:0000313" key="7">
    <source>
        <dbReference type="Proteomes" id="UP000887540"/>
    </source>
</evidence>
<feature type="domain" description="Glycoside hydrolase family 29 N-terminal" evidence="6">
    <location>
        <begin position="3"/>
        <end position="58"/>
    </location>
</feature>
<sequence length="372" mass="41464">MGEWFWYSLRDQSNPNFEEFMATHWKPNTTYADLAREFTAVDFNADVFANIVKSSGARVGGVRWGTYLSMADWFHPIYIQDAVNGTIISDNKKSQNYPNLDGVHDTKLLVSNMVQAWATGGNFLLNIGPDPNGRVIPIFEERLAQIGTFINAHEEAIFGSKPWIFQSDNNLTIWYTSQLRNSAGFDPYRFLNPQTEANTMIYAFVTYWPTDNLIPLARVIPTSNTIVSVFSTKGFIRVNYTTPSNLNGGIQVDISPIALVKFPANYILGLKIEYAADQKLSCPEGFTQSAINSNKCYKVLSTPLSYNNADTACRNVSDSLISIDNVFENEDIAYNPSTDPTTTCAVINTSNGKWTNQACSTPQCAVCVYALE</sequence>
<dbReference type="Gene3D" id="3.20.20.80">
    <property type="entry name" value="Glycosidases"/>
    <property type="match status" value="2"/>
</dbReference>
<name>A0A914E1R3_9BILA</name>
<dbReference type="PANTHER" id="PTHR10030:SF37">
    <property type="entry name" value="ALPHA-L-FUCOSIDASE-RELATED"/>
    <property type="match status" value="1"/>
</dbReference>
<evidence type="ECO:0000256" key="2">
    <source>
        <dbReference type="ARBA" id="ARBA00012662"/>
    </source>
</evidence>
<evidence type="ECO:0000256" key="1">
    <source>
        <dbReference type="ARBA" id="ARBA00007951"/>
    </source>
</evidence>
<protein>
    <recommendedName>
        <fullName evidence="2">alpha-L-fucosidase</fullName>
        <ecNumber evidence="2">3.2.1.51</ecNumber>
    </recommendedName>
</protein>
<dbReference type="GO" id="GO:0016139">
    <property type="term" value="P:glycoside catabolic process"/>
    <property type="evidence" value="ECO:0007669"/>
    <property type="project" value="TreeGrafter"/>
</dbReference>
<evidence type="ECO:0000256" key="4">
    <source>
        <dbReference type="ARBA" id="ARBA00022801"/>
    </source>
</evidence>
<dbReference type="SUPFAM" id="SSF56436">
    <property type="entry name" value="C-type lectin-like"/>
    <property type="match status" value="1"/>
</dbReference>
<dbReference type="GO" id="GO:0005764">
    <property type="term" value="C:lysosome"/>
    <property type="evidence" value="ECO:0007669"/>
    <property type="project" value="TreeGrafter"/>
</dbReference>
<dbReference type="GO" id="GO:0006004">
    <property type="term" value="P:fucose metabolic process"/>
    <property type="evidence" value="ECO:0007669"/>
    <property type="project" value="TreeGrafter"/>
</dbReference>